<evidence type="ECO:0000313" key="2">
    <source>
        <dbReference type="EMBL" id="KAE9045103.1"/>
    </source>
</evidence>
<protein>
    <submittedName>
        <fullName evidence="2">Uncharacterized protein</fullName>
    </submittedName>
</protein>
<dbReference type="InterPro" id="IPR013945">
    <property type="entry name" value="Pkr1"/>
</dbReference>
<feature type="transmembrane region" description="Helical" evidence="1">
    <location>
        <begin position="61"/>
        <end position="82"/>
    </location>
</feature>
<organism evidence="2 3">
    <name type="scientific">Phytophthora rubi</name>
    <dbReference type="NCBI Taxonomy" id="129364"/>
    <lineage>
        <taxon>Eukaryota</taxon>
        <taxon>Sar</taxon>
        <taxon>Stramenopiles</taxon>
        <taxon>Oomycota</taxon>
        <taxon>Peronosporomycetes</taxon>
        <taxon>Peronosporales</taxon>
        <taxon>Peronosporaceae</taxon>
        <taxon>Phytophthora</taxon>
    </lineage>
</organism>
<dbReference type="PANTHER" id="PTHR28251">
    <property type="entry name" value="V-TYPE ATPASE ASSEMBLY FACTOR PKR1"/>
    <property type="match status" value="1"/>
</dbReference>
<comment type="caution">
    <text evidence="2">The sequence shown here is derived from an EMBL/GenBank/DDBJ whole genome shotgun (WGS) entry which is preliminary data.</text>
</comment>
<gene>
    <name evidence="2" type="ORF">PR001_g5096</name>
</gene>
<feature type="transmembrane region" description="Helical" evidence="1">
    <location>
        <begin position="88"/>
        <end position="109"/>
    </location>
</feature>
<evidence type="ECO:0000313" key="3">
    <source>
        <dbReference type="Proteomes" id="UP000429607"/>
    </source>
</evidence>
<dbReference type="GO" id="GO:0005789">
    <property type="term" value="C:endoplasmic reticulum membrane"/>
    <property type="evidence" value="ECO:0007669"/>
    <property type="project" value="TreeGrafter"/>
</dbReference>
<sequence length="137" mass="15458">MSIIMAVAKLRNQLICYFRCTSVTFSNLSGRIQKPLNSHLRILHVMGSAIQNVLRPGSREFVVVLNVVLALLFFVMLAVVYTELEDSYHVFVLLFLVVGLAGSINWFIIEANNLKHTQTSDYSNKQQADPNTRAKTD</sequence>
<keyword evidence="1" id="KW-0812">Transmembrane</keyword>
<reference evidence="2 3" key="1">
    <citation type="submission" date="2018-09" db="EMBL/GenBank/DDBJ databases">
        <title>Genomic investigation of the strawberry pathogen Phytophthora fragariae indicates pathogenicity is determined by transcriptional variation in three key races.</title>
        <authorList>
            <person name="Adams T.M."/>
            <person name="Armitage A.D."/>
            <person name="Sobczyk M.K."/>
            <person name="Bates H.J."/>
            <person name="Dunwell J.M."/>
            <person name="Nellist C.F."/>
            <person name="Harrison R.J."/>
        </authorList>
    </citation>
    <scope>NUCLEOTIDE SEQUENCE [LARGE SCALE GENOMIC DNA]</scope>
    <source>
        <strain evidence="2 3">SCRP249</strain>
    </source>
</reference>
<dbReference type="PANTHER" id="PTHR28251:SF1">
    <property type="entry name" value="V-TYPE ATPASE ASSEMBLY FACTOR PKR1"/>
    <property type="match status" value="1"/>
</dbReference>
<dbReference type="AlphaFoldDB" id="A0A6A3NV41"/>
<dbReference type="Pfam" id="PF08636">
    <property type="entry name" value="Pkr1"/>
    <property type="match status" value="1"/>
</dbReference>
<keyword evidence="1" id="KW-0472">Membrane</keyword>
<name>A0A6A3NV41_9STRA</name>
<dbReference type="EMBL" id="QXFV01000222">
    <property type="protein sequence ID" value="KAE9045103.1"/>
    <property type="molecule type" value="Genomic_DNA"/>
</dbReference>
<evidence type="ECO:0000256" key="1">
    <source>
        <dbReference type="SAM" id="Phobius"/>
    </source>
</evidence>
<accession>A0A6A3NV41</accession>
<proteinExistence type="predicted"/>
<dbReference type="GO" id="GO:0070072">
    <property type="term" value="P:vacuolar proton-transporting V-type ATPase complex assembly"/>
    <property type="evidence" value="ECO:0007669"/>
    <property type="project" value="InterPro"/>
</dbReference>
<dbReference type="Proteomes" id="UP000429607">
    <property type="component" value="Unassembled WGS sequence"/>
</dbReference>
<keyword evidence="1" id="KW-1133">Transmembrane helix</keyword>